<reference evidence="2" key="1">
    <citation type="submission" date="2023-07" db="EMBL/GenBank/DDBJ databases">
        <title>draft genome sequence of fig (Ficus carica).</title>
        <authorList>
            <person name="Takahashi T."/>
            <person name="Nishimura K."/>
        </authorList>
    </citation>
    <scope>NUCLEOTIDE SEQUENCE</scope>
</reference>
<keyword evidence="3" id="KW-1185">Reference proteome</keyword>
<sequence>MPFPSPTPLSPTTTTKSSKPGFFYDHTNGAIRWASTTNLVGICRETRLWPEKSSATMTGKGSGSQFPREIALDLRLHYRNLGFWCRCGRDQRANVVAHRHRCRHNRDSAGATQRRLTGLRRCIWAERHRICGI</sequence>
<comment type="caution">
    <text evidence="2">The sequence shown here is derived from an EMBL/GenBank/DDBJ whole genome shotgun (WGS) entry which is preliminary data.</text>
</comment>
<protein>
    <submittedName>
        <fullName evidence="2">Uncharacterized protein</fullName>
    </submittedName>
</protein>
<dbReference type="Proteomes" id="UP001187192">
    <property type="component" value="Unassembled WGS sequence"/>
</dbReference>
<dbReference type="EMBL" id="BTGU01000002">
    <property type="protein sequence ID" value="GMN27792.1"/>
    <property type="molecule type" value="Genomic_DNA"/>
</dbReference>
<name>A0AA88CSF8_FICCA</name>
<feature type="region of interest" description="Disordered" evidence="1">
    <location>
        <begin position="1"/>
        <end position="21"/>
    </location>
</feature>
<gene>
    <name evidence="2" type="ORF">TIFTF001_001795</name>
</gene>
<evidence type="ECO:0000313" key="2">
    <source>
        <dbReference type="EMBL" id="GMN27792.1"/>
    </source>
</evidence>
<dbReference type="AlphaFoldDB" id="A0AA88CSF8"/>
<organism evidence="2 3">
    <name type="scientific">Ficus carica</name>
    <name type="common">Common fig</name>
    <dbReference type="NCBI Taxonomy" id="3494"/>
    <lineage>
        <taxon>Eukaryota</taxon>
        <taxon>Viridiplantae</taxon>
        <taxon>Streptophyta</taxon>
        <taxon>Embryophyta</taxon>
        <taxon>Tracheophyta</taxon>
        <taxon>Spermatophyta</taxon>
        <taxon>Magnoliopsida</taxon>
        <taxon>eudicotyledons</taxon>
        <taxon>Gunneridae</taxon>
        <taxon>Pentapetalae</taxon>
        <taxon>rosids</taxon>
        <taxon>fabids</taxon>
        <taxon>Rosales</taxon>
        <taxon>Moraceae</taxon>
        <taxon>Ficeae</taxon>
        <taxon>Ficus</taxon>
    </lineage>
</organism>
<evidence type="ECO:0000313" key="3">
    <source>
        <dbReference type="Proteomes" id="UP001187192"/>
    </source>
</evidence>
<proteinExistence type="predicted"/>
<feature type="compositionally biased region" description="Low complexity" evidence="1">
    <location>
        <begin position="10"/>
        <end position="20"/>
    </location>
</feature>
<accession>A0AA88CSF8</accession>
<evidence type="ECO:0000256" key="1">
    <source>
        <dbReference type="SAM" id="MobiDB-lite"/>
    </source>
</evidence>